<dbReference type="PANTHER" id="PTHR37820">
    <property type="entry name" value="CELL DIVISION PROTEIN DIVIB"/>
    <property type="match status" value="1"/>
</dbReference>
<accession>A0A094PNB5</accession>
<sequence length="227" mass="25138">MKRFIFKPFVLLAIALTVISAYLLGWSQIFTVNAVQVVGSPNALSEGDILKMSQVKIGGQLARINTRSTKENIQEIRWIREVDISRNWIDGKVRISVKAREPIAYFNTEQVEGQTIDSQGELFVLPGFSNPELPVISSATPAGALEANELFTTFPDDFRRSITSMVATTSSSFLLNATLKGRNIKIRWGDSAEMNLKIAAIDRLLALPENKKITVIDLLAPHAPVVR</sequence>
<keyword evidence="7" id="KW-0131">Cell cycle</keyword>
<reference evidence="9" key="1">
    <citation type="submission" date="2014-05" db="EMBL/GenBank/DDBJ databases">
        <title>Key roles for freshwater Actinobacteria revealed by deep metagenomic sequencing.</title>
        <authorList>
            <person name="Ghai R."/>
            <person name="Mizuno C.M."/>
            <person name="Picazo A."/>
            <person name="Camacho A."/>
            <person name="Rodriguez-Valera F."/>
        </authorList>
    </citation>
    <scope>NUCLEOTIDE SEQUENCE</scope>
</reference>
<evidence type="ECO:0000256" key="5">
    <source>
        <dbReference type="ARBA" id="ARBA00022989"/>
    </source>
</evidence>
<dbReference type="AlphaFoldDB" id="A0A094PNB5"/>
<evidence type="ECO:0000259" key="8">
    <source>
        <dbReference type="PROSITE" id="PS51779"/>
    </source>
</evidence>
<dbReference type="GO" id="GO:0005886">
    <property type="term" value="C:plasma membrane"/>
    <property type="evidence" value="ECO:0007669"/>
    <property type="project" value="TreeGrafter"/>
</dbReference>
<keyword evidence="6" id="KW-0472">Membrane</keyword>
<protein>
    <recommendedName>
        <fullName evidence="8">POTRA domain-containing protein</fullName>
    </recommendedName>
</protein>
<organism evidence="9">
    <name type="scientific">freshwater metagenome</name>
    <dbReference type="NCBI Taxonomy" id="449393"/>
    <lineage>
        <taxon>unclassified sequences</taxon>
        <taxon>metagenomes</taxon>
        <taxon>ecological metagenomes</taxon>
    </lineage>
</organism>
<comment type="subcellular location">
    <subcellularLocation>
        <location evidence="1">Membrane</location>
    </subcellularLocation>
</comment>
<keyword evidence="3" id="KW-0132">Cell division</keyword>
<gene>
    <name evidence="9" type="ORF">GM50_22770</name>
</gene>
<keyword evidence="2" id="KW-1003">Cell membrane</keyword>
<feature type="domain" description="POTRA" evidence="8">
    <location>
        <begin position="30"/>
        <end position="100"/>
    </location>
</feature>
<dbReference type="GO" id="GO:0051301">
    <property type="term" value="P:cell division"/>
    <property type="evidence" value="ECO:0007669"/>
    <property type="project" value="UniProtKB-KW"/>
</dbReference>
<evidence type="ECO:0000313" key="9">
    <source>
        <dbReference type="EMBL" id="KGA13235.1"/>
    </source>
</evidence>
<name>A0A094PNB5_9ZZZZ</name>
<dbReference type="PROSITE" id="PS51779">
    <property type="entry name" value="POTRA"/>
    <property type="match status" value="1"/>
</dbReference>
<evidence type="ECO:0000256" key="3">
    <source>
        <dbReference type="ARBA" id="ARBA00022618"/>
    </source>
</evidence>
<dbReference type="InterPro" id="IPR005548">
    <property type="entry name" value="Cell_div_FtsQ/DivIB_C"/>
</dbReference>
<dbReference type="Pfam" id="PF08478">
    <property type="entry name" value="POTRA_1"/>
    <property type="match status" value="1"/>
</dbReference>
<evidence type="ECO:0000256" key="1">
    <source>
        <dbReference type="ARBA" id="ARBA00004370"/>
    </source>
</evidence>
<evidence type="ECO:0000256" key="6">
    <source>
        <dbReference type="ARBA" id="ARBA00023136"/>
    </source>
</evidence>
<dbReference type="PANTHER" id="PTHR37820:SF1">
    <property type="entry name" value="CELL DIVISION PROTEIN FTSQ"/>
    <property type="match status" value="1"/>
</dbReference>
<proteinExistence type="predicted"/>
<dbReference type="EMBL" id="JNSK01000177">
    <property type="protein sequence ID" value="KGA13235.1"/>
    <property type="molecule type" value="Genomic_DNA"/>
</dbReference>
<dbReference type="Pfam" id="PF03799">
    <property type="entry name" value="FtsQ_DivIB_C"/>
    <property type="match status" value="1"/>
</dbReference>
<evidence type="ECO:0000256" key="7">
    <source>
        <dbReference type="ARBA" id="ARBA00023306"/>
    </source>
</evidence>
<keyword evidence="5" id="KW-1133">Transmembrane helix</keyword>
<dbReference type="InterPro" id="IPR013685">
    <property type="entry name" value="POTRA_FtsQ_type"/>
</dbReference>
<dbReference type="InterPro" id="IPR050487">
    <property type="entry name" value="FtsQ_DivIB"/>
</dbReference>
<dbReference type="InterPro" id="IPR034746">
    <property type="entry name" value="POTRA"/>
</dbReference>
<comment type="caution">
    <text evidence="9">The sequence shown here is derived from an EMBL/GenBank/DDBJ whole genome shotgun (WGS) entry which is preliminary data.</text>
</comment>
<evidence type="ECO:0000256" key="2">
    <source>
        <dbReference type="ARBA" id="ARBA00022475"/>
    </source>
</evidence>
<evidence type="ECO:0000256" key="4">
    <source>
        <dbReference type="ARBA" id="ARBA00022692"/>
    </source>
</evidence>
<keyword evidence="4" id="KW-0812">Transmembrane</keyword>
<dbReference type="Gene3D" id="3.10.20.310">
    <property type="entry name" value="membrane protein fhac"/>
    <property type="match status" value="1"/>
</dbReference>